<dbReference type="OrthoDB" id="9806699at2"/>
<name>A0A5C5UWK0_9BACT</name>
<feature type="transmembrane region" description="Helical" evidence="1">
    <location>
        <begin position="70"/>
        <end position="92"/>
    </location>
</feature>
<dbReference type="EMBL" id="SJPF01000005">
    <property type="protein sequence ID" value="TWT30754.1"/>
    <property type="molecule type" value="Genomic_DNA"/>
</dbReference>
<dbReference type="Pfam" id="PF20221">
    <property type="entry name" value="DUF6580"/>
    <property type="match status" value="1"/>
</dbReference>
<evidence type="ECO:0000313" key="2">
    <source>
        <dbReference type="EMBL" id="TWT30754.1"/>
    </source>
</evidence>
<feature type="transmembrane region" description="Helical" evidence="1">
    <location>
        <begin position="112"/>
        <end position="141"/>
    </location>
</feature>
<dbReference type="AlphaFoldDB" id="A0A5C5UWK0"/>
<evidence type="ECO:0000256" key="1">
    <source>
        <dbReference type="SAM" id="Phobius"/>
    </source>
</evidence>
<proteinExistence type="predicted"/>
<dbReference type="InterPro" id="IPR046487">
    <property type="entry name" value="DUF6580"/>
</dbReference>
<dbReference type="Proteomes" id="UP000318878">
    <property type="component" value="Unassembled WGS sequence"/>
</dbReference>
<organism evidence="2 3">
    <name type="scientific">Blastopirellula retiformator</name>
    <dbReference type="NCBI Taxonomy" id="2527970"/>
    <lineage>
        <taxon>Bacteria</taxon>
        <taxon>Pseudomonadati</taxon>
        <taxon>Planctomycetota</taxon>
        <taxon>Planctomycetia</taxon>
        <taxon>Pirellulales</taxon>
        <taxon>Pirellulaceae</taxon>
        <taxon>Blastopirellula</taxon>
    </lineage>
</organism>
<keyword evidence="3" id="KW-1185">Reference proteome</keyword>
<protein>
    <submittedName>
        <fullName evidence="2">Uncharacterized protein</fullName>
    </submittedName>
</protein>
<keyword evidence="1" id="KW-0812">Transmembrane</keyword>
<sequence length="201" mass="21355">MKKETVEQLLLVLLLVSLGVSLRWMLVGYPNVAPTAALALFAGYKLSNVRWALLVPIGITTFSDLVIGAYSWPVMLAVYAGLSLPVFLGIAVRRFQPQLNSWLAKLSTGLMVGGASIAGAVLFFLVSNFAVWTATAAGLGLPMYEPNLAGLVECYVAALPFFRYTLTGDLVFCGAIFGTYALGCMLLAAPQKETAAAIPAE</sequence>
<keyword evidence="1" id="KW-1133">Transmembrane helix</keyword>
<feature type="transmembrane region" description="Helical" evidence="1">
    <location>
        <begin position="161"/>
        <end position="182"/>
    </location>
</feature>
<gene>
    <name evidence="2" type="ORF">Enr8_42790</name>
</gene>
<evidence type="ECO:0000313" key="3">
    <source>
        <dbReference type="Proteomes" id="UP000318878"/>
    </source>
</evidence>
<dbReference type="RefSeq" id="WP_146435465.1">
    <property type="nucleotide sequence ID" value="NZ_SJPF01000005.1"/>
</dbReference>
<reference evidence="2 3" key="1">
    <citation type="submission" date="2019-02" db="EMBL/GenBank/DDBJ databases">
        <title>Deep-cultivation of Planctomycetes and their phenomic and genomic characterization uncovers novel biology.</title>
        <authorList>
            <person name="Wiegand S."/>
            <person name="Jogler M."/>
            <person name="Boedeker C."/>
            <person name="Pinto D."/>
            <person name="Vollmers J."/>
            <person name="Rivas-Marin E."/>
            <person name="Kohn T."/>
            <person name="Peeters S.H."/>
            <person name="Heuer A."/>
            <person name="Rast P."/>
            <person name="Oberbeckmann S."/>
            <person name="Bunk B."/>
            <person name="Jeske O."/>
            <person name="Meyerdierks A."/>
            <person name="Storesund J.E."/>
            <person name="Kallscheuer N."/>
            <person name="Luecker S."/>
            <person name="Lage O.M."/>
            <person name="Pohl T."/>
            <person name="Merkel B.J."/>
            <person name="Hornburger P."/>
            <person name="Mueller R.-W."/>
            <person name="Bruemmer F."/>
            <person name="Labrenz M."/>
            <person name="Spormann A.M."/>
            <person name="Op Den Camp H."/>
            <person name="Overmann J."/>
            <person name="Amann R."/>
            <person name="Jetten M.S.M."/>
            <person name="Mascher T."/>
            <person name="Medema M.H."/>
            <person name="Devos D.P."/>
            <person name="Kaster A.-K."/>
            <person name="Ovreas L."/>
            <person name="Rohde M."/>
            <person name="Galperin M.Y."/>
            <person name="Jogler C."/>
        </authorList>
    </citation>
    <scope>NUCLEOTIDE SEQUENCE [LARGE SCALE GENOMIC DNA]</scope>
    <source>
        <strain evidence="2 3">Enr8</strain>
    </source>
</reference>
<comment type="caution">
    <text evidence="2">The sequence shown here is derived from an EMBL/GenBank/DDBJ whole genome shotgun (WGS) entry which is preliminary data.</text>
</comment>
<keyword evidence="1" id="KW-0472">Membrane</keyword>
<accession>A0A5C5UWK0</accession>